<dbReference type="Proteomes" id="UP000245926">
    <property type="component" value="Chromosome"/>
</dbReference>
<keyword evidence="4 5" id="KW-0472">Membrane</keyword>
<protein>
    <recommendedName>
        <fullName evidence="5">Probable membrane transporter protein</fullName>
    </recommendedName>
</protein>
<accession>A0A2U8W6U6</accession>
<dbReference type="InterPro" id="IPR051598">
    <property type="entry name" value="TSUP/Inactive_protease-like"/>
</dbReference>
<evidence type="ECO:0000313" key="6">
    <source>
        <dbReference type="EMBL" id="AWN41807.1"/>
    </source>
</evidence>
<evidence type="ECO:0000256" key="1">
    <source>
        <dbReference type="ARBA" id="ARBA00004141"/>
    </source>
</evidence>
<dbReference type="InterPro" id="IPR002781">
    <property type="entry name" value="TM_pro_TauE-like"/>
</dbReference>
<organism evidence="6 7">
    <name type="scientific">Methylobacterium durans</name>
    <dbReference type="NCBI Taxonomy" id="2202825"/>
    <lineage>
        <taxon>Bacteria</taxon>
        <taxon>Pseudomonadati</taxon>
        <taxon>Pseudomonadota</taxon>
        <taxon>Alphaproteobacteria</taxon>
        <taxon>Hyphomicrobiales</taxon>
        <taxon>Methylobacteriaceae</taxon>
        <taxon>Methylobacterium</taxon>
    </lineage>
</organism>
<evidence type="ECO:0000256" key="3">
    <source>
        <dbReference type="ARBA" id="ARBA00022989"/>
    </source>
</evidence>
<comment type="similarity">
    <text evidence="5">Belongs to the 4-toluene sulfonate uptake permease (TSUP) (TC 2.A.102) family.</text>
</comment>
<keyword evidence="5" id="KW-1003">Cell membrane</keyword>
<evidence type="ECO:0000256" key="4">
    <source>
        <dbReference type="ARBA" id="ARBA00023136"/>
    </source>
</evidence>
<comment type="subcellular location">
    <subcellularLocation>
        <location evidence="5">Cell membrane</location>
        <topology evidence="5">Multi-pass membrane protein</topology>
    </subcellularLocation>
    <subcellularLocation>
        <location evidence="1">Membrane</location>
        <topology evidence="1">Multi-pass membrane protein</topology>
    </subcellularLocation>
</comment>
<feature type="transmembrane region" description="Helical" evidence="5">
    <location>
        <begin position="286"/>
        <end position="307"/>
    </location>
</feature>
<dbReference type="EMBL" id="CP029550">
    <property type="protein sequence ID" value="AWN41807.1"/>
    <property type="molecule type" value="Genomic_DNA"/>
</dbReference>
<keyword evidence="7" id="KW-1185">Reference proteome</keyword>
<sequence length="308" mass="31681">MAQTSFASAAAPGKRAKLRAGPFRLILVGLVVAALAATAFLVHRYAGGDWSTALHAVGEILSGRGFWIAVAVGLFAQVVDGALGMAYGVTSTSFLLSTGVPPAAASASVHIAEIFTTGFSGLSHWRLGNVDKGLFKRLLIPGMIGTVTGAYLVTSLEGDVLRPWITGYLLVMGLYILVKAFRTIRLRSKPPTYIAPLALTGGFVDAVGGGGWGPVVTTSLVGGGQDPRTTIGSVNAAEFFLAVTSGVSFTLFGAFTHVSIIAGLILGGLFAAPLAALLVRALPAKVLMITVGLLIVGLSAFNLWTLLA</sequence>
<gene>
    <name evidence="6" type="ORF">DK389_16510</name>
</gene>
<keyword evidence="2 5" id="KW-0812">Transmembrane</keyword>
<reference evidence="7" key="1">
    <citation type="submission" date="2018-05" db="EMBL/GenBank/DDBJ databases">
        <title>Complete Genome Sequence of Methylobacterium sp. 17SD2-17.</title>
        <authorList>
            <person name="Srinivasan S."/>
        </authorList>
    </citation>
    <scope>NUCLEOTIDE SEQUENCE [LARGE SCALE GENOMIC DNA]</scope>
    <source>
        <strain evidence="7">17SD2-17</strain>
    </source>
</reference>
<evidence type="ECO:0000256" key="5">
    <source>
        <dbReference type="RuleBase" id="RU363041"/>
    </source>
</evidence>
<evidence type="ECO:0000313" key="7">
    <source>
        <dbReference type="Proteomes" id="UP000245926"/>
    </source>
</evidence>
<feature type="transmembrane region" description="Helical" evidence="5">
    <location>
        <begin position="25"/>
        <end position="46"/>
    </location>
</feature>
<dbReference type="PANTHER" id="PTHR43701">
    <property type="entry name" value="MEMBRANE TRANSPORTER PROTEIN MJ0441-RELATED"/>
    <property type="match status" value="1"/>
</dbReference>
<evidence type="ECO:0000256" key="2">
    <source>
        <dbReference type="ARBA" id="ARBA00022692"/>
    </source>
</evidence>
<dbReference type="AlphaFoldDB" id="A0A2U8W6U6"/>
<dbReference type="RefSeq" id="WP_109891166.1">
    <property type="nucleotide sequence ID" value="NZ_CP029550.1"/>
</dbReference>
<feature type="transmembrane region" description="Helical" evidence="5">
    <location>
        <begin position="260"/>
        <end position="279"/>
    </location>
</feature>
<feature type="transmembrane region" description="Helical" evidence="5">
    <location>
        <begin position="236"/>
        <end position="254"/>
    </location>
</feature>
<dbReference type="OrthoDB" id="45564at2"/>
<dbReference type="KEGG" id="mets:DK389_16510"/>
<dbReference type="GO" id="GO:0005886">
    <property type="term" value="C:plasma membrane"/>
    <property type="evidence" value="ECO:0007669"/>
    <property type="project" value="UniProtKB-SubCell"/>
</dbReference>
<feature type="transmembrane region" description="Helical" evidence="5">
    <location>
        <begin position="160"/>
        <end position="178"/>
    </location>
</feature>
<feature type="transmembrane region" description="Helical" evidence="5">
    <location>
        <begin position="134"/>
        <end position="154"/>
    </location>
</feature>
<dbReference type="Pfam" id="PF01925">
    <property type="entry name" value="TauE"/>
    <property type="match status" value="1"/>
</dbReference>
<proteinExistence type="inferred from homology"/>
<feature type="transmembrane region" description="Helical" evidence="5">
    <location>
        <begin position="66"/>
        <end position="89"/>
    </location>
</feature>
<name>A0A2U8W6U6_9HYPH</name>
<keyword evidence="3 5" id="KW-1133">Transmembrane helix</keyword>
<dbReference type="PANTHER" id="PTHR43701:SF12">
    <property type="entry name" value="MEMBRANE TRANSPORTER PROTEIN YTNM-RELATED"/>
    <property type="match status" value="1"/>
</dbReference>